<gene>
    <name evidence="1" type="ORF">FHU33_0446</name>
</gene>
<evidence type="ECO:0000313" key="2">
    <source>
        <dbReference type="Proteomes" id="UP000319865"/>
    </source>
</evidence>
<dbReference type="AlphaFoldDB" id="A0A543PAI7"/>
<sequence length="46" mass="4809">MVPDRPVTYGLGARSVPATSPVSASPLEFLWPSTWFCDVSPVGGSS</sequence>
<dbReference type="Proteomes" id="UP000319865">
    <property type="component" value="Unassembled WGS sequence"/>
</dbReference>
<keyword evidence="2" id="KW-1185">Reference proteome</keyword>
<evidence type="ECO:0000313" key="1">
    <source>
        <dbReference type="EMBL" id="TQN41092.1"/>
    </source>
</evidence>
<protein>
    <submittedName>
        <fullName evidence="1">Uncharacterized protein</fullName>
    </submittedName>
</protein>
<organism evidence="1 2">
    <name type="scientific">Blastococcus colisei</name>
    <dbReference type="NCBI Taxonomy" id="1564162"/>
    <lineage>
        <taxon>Bacteria</taxon>
        <taxon>Bacillati</taxon>
        <taxon>Actinomycetota</taxon>
        <taxon>Actinomycetes</taxon>
        <taxon>Geodermatophilales</taxon>
        <taxon>Geodermatophilaceae</taxon>
        <taxon>Blastococcus</taxon>
    </lineage>
</organism>
<accession>A0A543PAI7</accession>
<dbReference type="EMBL" id="VFQE01000001">
    <property type="protein sequence ID" value="TQN41092.1"/>
    <property type="molecule type" value="Genomic_DNA"/>
</dbReference>
<proteinExistence type="predicted"/>
<reference evidence="1 2" key="1">
    <citation type="submission" date="2019-06" db="EMBL/GenBank/DDBJ databases">
        <title>Sequencing the genomes of 1000 actinobacteria strains.</title>
        <authorList>
            <person name="Klenk H.-P."/>
        </authorList>
    </citation>
    <scope>NUCLEOTIDE SEQUENCE [LARGE SCALE GENOMIC DNA]</scope>
    <source>
        <strain evidence="1 2">DSM 46837</strain>
    </source>
</reference>
<name>A0A543PAI7_9ACTN</name>
<comment type="caution">
    <text evidence="1">The sequence shown here is derived from an EMBL/GenBank/DDBJ whole genome shotgun (WGS) entry which is preliminary data.</text>
</comment>